<sequence length="159" mass="17984">MEKRSFLRAFTQILMSVSVRFLFLVFLLFLILQGVQVAYRYGHGLMYDHAMEASPGREITLDIQEGESWKEVGENAKSLGLIQNAQAFALKAKLYHSKLLPGKYTLSTAMTQVEMLDSITEEGKKNQELSDKNLVTETEDQSTEESREEQEIGGGNENE</sequence>
<feature type="compositionally biased region" description="Acidic residues" evidence="1">
    <location>
        <begin position="137"/>
        <end position="148"/>
    </location>
</feature>
<evidence type="ECO:0000313" key="3">
    <source>
        <dbReference type="Proteomes" id="UP000522163"/>
    </source>
</evidence>
<dbReference type="AlphaFoldDB" id="A0A7W9SF90"/>
<accession>A0A7W9SF90</accession>
<gene>
    <name evidence="2" type="ORF">HNQ46_000895</name>
</gene>
<dbReference type="EMBL" id="JACHHH010000003">
    <property type="protein sequence ID" value="MBB6040932.1"/>
    <property type="molecule type" value="Genomic_DNA"/>
</dbReference>
<dbReference type="RefSeq" id="WP_183683369.1">
    <property type="nucleotide sequence ID" value="NZ_JACHHH010000003.1"/>
</dbReference>
<keyword evidence="2" id="KW-0131">Cell cycle</keyword>
<proteinExistence type="predicted"/>
<organism evidence="2 3">
    <name type="scientific">Oribacterium sinus</name>
    <dbReference type="NCBI Taxonomy" id="237576"/>
    <lineage>
        <taxon>Bacteria</taxon>
        <taxon>Bacillati</taxon>
        <taxon>Bacillota</taxon>
        <taxon>Clostridia</taxon>
        <taxon>Lachnospirales</taxon>
        <taxon>Lachnospiraceae</taxon>
        <taxon>Oribacterium</taxon>
    </lineage>
</organism>
<name>A0A7W9SF90_9FIRM</name>
<dbReference type="Gene3D" id="3.30.1490.480">
    <property type="entry name" value="Endolytic murein transglycosylase"/>
    <property type="match status" value="1"/>
</dbReference>
<dbReference type="GO" id="GO:0051301">
    <property type="term" value="P:cell division"/>
    <property type="evidence" value="ECO:0007669"/>
    <property type="project" value="UniProtKB-KW"/>
</dbReference>
<evidence type="ECO:0000313" key="2">
    <source>
        <dbReference type="EMBL" id="MBB6040932.1"/>
    </source>
</evidence>
<protein>
    <submittedName>
        <fullName evidence="2">Cell division protein YceG involved in septum cleavage</fullName>
    </submittedName>
</protein>
<dbReference type="Proteomes" id="UP000522163">
    <property type="component" value="Unassembled WGS sequence"/>
</dbReference>
<keyword evidence="2" id="KW-0132">Cell division</keyword>
<feature type="compositionally biased region" description="Basic and acidic residues" evidence="1">
    <location>
        <begin position="121"/>
        <end position="131"/>
    </location>
</feature>
<reference evidence="2 3" key="1">
    <citation type="submission" date="2020-08" db="EMBL/GenBank/DDBJ databases">
        <title>Genomic Encyclopedia of Type Strains, Phase IV (KMG-IV): sequencing the most valuable type-strain genomes for metagenomic binning, comparative biology and taxonomic classification.</title>
        <authorList>
            <person name="Goeker M."/>
        </authorList>
    </citation>
    <scope>NUCLEOTIDE SEQUENCE [LARGE SCALE GENOMIC DNA]</scope>
    <source>
        <strain evidence="2 3">DSM 17245</strain>
    </source>
</reference>
<comment type="caution">
    <text evidence="2">The sequence shown here is derived from an EMBL/GenBank/DDBJ whole genome shotgun (WGS) entry which is preliminary data.</text>
</comment>
<dbReference type="GeneID" id="85014453"/>
<evidence type="ECO:0000256" key="1">
    <source>
        <dbReference type="SAM" id="MobiDB-lite"/>
    </source>
</evidence>
<feature type="region of interest" description="Disordered" evidence="1">
    <location>
        <begin position="121"/>
        <end position="159"/>
    </location>
</feature>